<keyword evidence="2" id="KW-1185">Reference proteome</keyword>
<dbReference type="OrthoDB" id="10532279at2759"/>
<reference evidence="1 2" key="1">
    <citation type="submission" date="2017-12" db="EMBL/GenBank/DDBJ databases">
        <title>Comparative genomics of Botrytis spp.</title>
        <authorList>
            <person name="Valero-Jimenez C.A."/>
            <person name="Tapia P."/>
            <person name="Veloso J."/>
            <person name="Silva-Moreno E."/>
            <person name="Staats M."/>
            <person name="Valdes J.H."/>
            <person name="Van Kan J.A.L."/>
        </authorList>
    </citation>
    <scope>NUCLEOTIDE SEQUENCE [LARGE SCALE GENOMIC DNA]</scope>
    <source>
        <strain evidence="1 2">MUCL11595</strain>
    </source>
</reference>
<evidence type="ECO:0000313" key="1">
    <source>
        <dbReference type="EMBL" id="TGO64808.1"/>
    </source>
</evidence>
<protein>
    <submittedName>
        <fullName evidence="1">Uncharacterized protein</fullName>
    </submittedName>
</protein>
<sequence>MDRKGNESTKQKTSLLLRGARVFTNVYSTKRSAMIGALAVLAEKLRRCSGSVMESNYDEWVIRQDLKRQIVEKGSGDLRKTKFKSKVIWCDGQIHGH</sequence>
<organism evidence="1 2">
    <name type="scientific">Botryotinia convoluta</name>
    <dbReference type="NCBI Taxonomy" id="54673"/>
    <lineage>
        <taxon>Eukaryota</taxon>
        <taxon>Fungi</taxon>
        <taxon>Dikarya</taxon>
        <taxon>Ascomycota</taxon>
        <taxon>Pezizomycotina</taxon>
        <taxon>Leotiomycetes</taxon>
        <taxon>Helotiales</taxon>
        <taxon>Sclerotiniaceae</taxon>
        <taxon>Botryotinia</taxon>
    </lineage>
</organism>
<name>A0A4Z1ITL6_9HELO</name>
<dbReference type="EMBL" id="PQXN01000005">
    <property type="protein sequence ID" value="TGO64808.1"/>
    <property type="molecule type" value="Genomic_DNA"/>
</dbReference>
<accession>A0A4Z1ITL6</accession>
<evidence type="ECO:0000313" key="2">
    <source>
        <dbReference type="Proteomes" id="UP000297527"/>
    </source>
</evidence>
<dbReference type="AlphaFoldDB" id="A0A4Z1ITL6"/>
<gene>
    <name evidence="1" type="ORF">BCON_0005g00040</name>
</gene>
<dbReference type="Proteomes" id="UP000297527">
    <property type="component" value="Unassembled WGS sequence"/>
</dbReference>
<comment type="caution">
    <text evidence="1">The sequence shown here is derived from an EMBL/GenBank/DDBJ whole genome shotgun (WGS) entry which is preliminary data.</text>
</comment>
<proteinExistence type="predicted"/>